<proteinExistence type="predicted"/>
<dbReference type="Proteomes" id="UP000325273">
    <property type="component" value="Unassembled WGS sequence"/>
</dbReference>
<dbReference type="AlphaFoldDB" id="A0A5B0HDB9"/>
<dbReference type="EMBL" id="VTUZ01000005">
    <property type="protein sequence ID" value="KAA1013151.1"/>
    <property type="molecule type" value="Genomic_DNA"/>
</dbReference>
<dbReference type="Pfam" id="PF06527">
    <property type="entry name" value="TniQ"/>
    <property type="match status" value="1"/>
</dbReference>
<feature type="domain" description="TniQ" evidence="1">
    <location>
        <begin position="20"/>
        <end position="181"/>
    </location>
</feature>
<sequence>MVSTRVPSFENGDSVSAPPFGLPHCPDEILGSWLSRLRLHNGDGWWRVALRNAGYGPRSDEHVFDIPNHSPSLDTLLRSVGMAGVEHALLDLTTLPYWLAFDAAPSENGPLPGTTLNVLLGTRRGIVRNVSAMARRYRARVGIRLCARCLVDDVRVFGEPYWHRTHQLPNVTCCPDHRIRLLNCCPRCGRVYIVGETGRFPLPKMHCECGWDLSETGHSIAETDIRYKLAVVSRDALLLSPPLCSRSQMRDFLRKRMHSCDLAHIIERAYGQAALSRSLPRTVRAYDDRLWLPLSHHFSQLRAPDCCALLAAMDVSLSVAQRSAANMEEVRREREDCGRPRTVPSVENARETMMARARHCPGQRASADSLNYWVLRLLDADWLRQQFPQSRFTLVPSVRSDRDWISRSATVGTTDGRTRTYRWRLIAQSVAGRRAAVRDSTWFEGQRCEYFSLRPDTLVRPHDQTVRQKPKINTTAVARHARALRVALKTTLDDGPHVRVTVAGLAALAGITLPMARSTLSKDRVLALEIRCARKMQSSVRQEYGRQGAR</sequence>
<keyword evidence="3" id="KW-1185">Reference proteome</keyword>
<dbReference type="InterPro" id="IPR009492">
    <property type="entry name" value="TniQ"/>
</dbReference>
<accession>A0A5B0HDB9</accession>
<organism evidence="2 3">
    <name type="scientific">Paraburkholderia panacisoli</name>
    <dbReference type="NCBI Taxonomy" id="2603818"/>
    <lineage>
        <taxon>Bacteria</taxon>
        <taxon>Pseudomonadati</taxon>
        <taxon>Pseudomonadota</taxon>
        <taxon>Betaproteobacteria</taxon>
        <taxon>Burkholderiales</taxon>
        <taxon>Burkholderiaceae</taxon>
        <taxon>Paraburkholderia</taxon>
    </lineage>
</organism>
<evidence type="ECO:0000259" key="1">
    <source>
        <dbReference type="Pfam" id="PF06527"/>
    </source>
</evidence>
<reference evidence="2 3" key="1">
    <citation type="submission" date="2019-08" db="EMBL/GenBank/DDBJ databases">
        <title>Paraburkholderia sp. DCY113.</title>
        <authorList>
            <person name="Kang J."/>
        </authorList>
    </citation>
    <scope>NUCLEOTIDE SEQUENCE [LARGE SCALE GENOMIC DNA]</scope>
    <source>
        <strain evidence="2 3">DCY113</strain>
    </source>
</reference>
<name>A0A5B0HDB9_9BURK</name>
<evidence type="ECO:0000313" key="3">
    <source>
        <dbReference type="Proteomes" id="UP000325273"/>
    </source>
</evidence>
<gene>
    <name evidence="2" type="ORF">FVF58_10240</name>
</gene>
<evidence type="ECO:0000313" key="2">
    <source>
        <dbReference type="EMBL" id="KAA1013151.1"/>
    </source>
</evidence>
<comment type="caution">
    <text evidence="2">The sequence shown here is derived from an EMBL/GenBank/DDBJ whole genome shotgun (WGS) entry which is preliminary data.</text>
</comment>
<protein>
    <submittedName>
        <fullName evidence="2">TniQ family protein</fullName>
    </submittedName>
</protein>